<keyword evidence="3" id="KW-0378">Hydrolase</keyword>
<keyword evidence="4" id="KW-0788">Thiol protease</keyword>
<accession>A0A365H692</accession>
<dbReference type="SUPFAM" id="SSF54001">
    <property type="entry name" value="Cysteine proteinases"/>
    <property type="match status" value="1"/>
</dbReference>
<dbReference type="InterPro" id="IPR038765">
    <property type="entry name" value="Papain-like_cys_pep_sf"/>
</dbReference>
<gene>
    <name evidence="6" type="ORF">DPM19_15840</name>
</gene>
<dbReference type="Proteomes" id="UP000251891">
    <property type="component" value="Unassembled WGS sequence"/>
</dbReference>
<feature type="domain" description="NlpC/P60" evidence="5">
    <location>
        <begin position="221"/>
        <end position="347"/>
    </location>
</feature>
<dbReference type="GO" id="GO:0008234">
    <property type="term" value="F:cysteine-type peptidase activity"/>
    <property type="evidence" value="ECO:0007669"/>
    <property type="project" value="UniProtKB-KW"/>
</dbReference>
<evidence type="ECO:0000256" key="1">
    <source>
        <dbReference type="ARBA" id="ARBA00007074"/>
    </source>
</evidence>
<evidence type="ECO:0000256" key="4">
    <source>
        <dbReference type="ARBA" id="ARBA00022807"/>
    </source>
</evidence>
<organism evidence="6 7">
    <name type="scientific">Actinomadura craniellae</name>
    <dbReference type="NCBI Taxonomy" id="2231787"/>
    <lineage>
        <taxon>Bacteria</taxon>
        <taxon>Bacillati</taxon>
        <taxon>Actinomycetota</taxon>
        <taxon>Actinomycetes</taxon>
        <taxon>Streptosporangiales</taxon>
        <taxon>Thermomonosporaceae</taxon>
        <taxon>Actinomadura</taxon>
    </lineage>
</organism>
<dbReference type="Pfam" id="PF00877">
    <property type="entry name" value="NLPC_P60"/>
    <property type="match status" value="1"/>
</dbReference>
<proteinExistence type="inferred from homology"/>
<name>A0A365H692_9ACTN</name>
<keyword evidence="2" id="KW-0645">Protease</keyword>
<protein>
    <recommendedName>
        <fullName evidence="5">NlpC/P60 domain-containing protein</fullName>
    </recommendedName>
</protein>
<evidence type="ECO:0000256" key="3">
    <source>
        <dbReference type="ARBA" id="ARBA00022801"/>
    </source>
</evidence>
<evidence type="ECO:0000313" key="6">
    <source>
        <dbReference type="EMBL" id="RAY14522.1"/>
    </source>
</evidence>
<dbReference type="PROSITE" id="PS51935">
    <property type="entry name" value="NLPC_P60"/>
    <property type="match status" value="1"/>
</dbReference>
<keyword evidence="7" id="KW-1185">Reference proteome</keyword>
<evidence type="ECO:0000259" key="5">
    <source>
        <dbReference type="PROSITE" id="PS51935"/>
    </source>
</evidence>
<dbReference type="GO" id="GO:0006508">
    <property type="term" value="P:proteolysis"/>
    <property type="evidence" value="ECO:0007669"/>
    <property type="project" value="UniProtKB-KW"/>
</dbReference>
<dbReference type="PANTHER" id="PTHR47359">
    <property type="entry name" value="PEPTIDOGLYCAN DL-ENDOPEPTIDASE CWLO"/>
    <property type="match status" value="1"/>
</dbReference>
<dbReference type="Gene3D" id="3.90.1720.10">
    <property type="entry name" value="endopeptidase domain like (from Nostoc punctiforme)"/>
    <property type="match status" value="1"/>
</dbReference>
<evidence type="ECO:0000313" key="7">
    <source>
        <dbReference type="Proteomes" id="UP000251891"/>
    </source>
</evidence>
<dbReference type="InterPro" id="IPR051794">
    <property type="entry name" value="PG_Endopeptidase_C40"/>
</dbReference>
<reference evidence="6 7" key="1">
    <citation type="submission" date="2018-06" db="EMBL/GenBank/DDBJ databases">
        <title>Actinomadura craniellae sp. nov. isolated from marine sponge Craniella sp.</title>
        <authorList>
            <person name="Li L."/>
            <person name="Xu Q.H."/>
            <person name="Lin H.W."/>
            <person name="Lu Y.H."/>
        </authorList>
    </citation>
    <scope>NUCLEOTIDE SEQUENCE [LARGE SCALE GENOMIC DNA]</scope>
    <source>
        <strain evidence="6 7">LHW63021</strain>
    </source>
</reference>
<sequence length="357" mass="38110">MRTRGQTAADAAAIGALTPLRDKAILLAQNGNDPNGLGLWEAVTDIDTAGAAHTAAARQYADRNGSRLIGDVNVTGRLGYTMKATVATKDCQIKDRDKLTAQEAEDLRLRRMDKLCTDNTGELGVPRSRGGGSAIAQLQLPECVVEYSPPDPSGNRHPIALHCGGVTVWRPGGALVSRGRLMNLFKIRLVAKEDSTEYNGLPPTEYFGGVGWDGVIPGNPCEIVKRIIQNARNKIGKAYVWGGESEAEGGYDCSGLIYASYLEAGISIPRTTFTQWPYGVRVTGPEKPGDLVFFNSGPGTASGRPGHVGLVVDPERKLMIEAACTACGPIRVSSYARSNMVGFTRPLAHATNKCPEE</sequence>
<dbReference type="InterPro" id="IPR000064">
    <property type="entry name" value="NLP_P60_dom"/>
</dbReference>
<dbReference type="PANTHER" id="PTHR47359:SF3">
    <property type="entry name" value="NLP_P60 DOMAIN-CONTAINING PROTEIN-RELATED"/>
    <property type="match status" value="1"/>
</dbReference>
<comment type="similarity">
    <text evidence="1">Belongs to the peptidase C40 family.</text>
</comment>
<comment type="caution">
    <text evidence="6">The sequence shown here is derived from an EMBL/GenBank/DDBJ whole genome shotgun (WGS) entry which is preliminary data.</text>
</comment>
<evidence type="ECO:0000256" key="2">
    <source>
        <dbReference type="ARBA" id="ARBA00022670"/>
    </source>
</evidence>
<dbReference type="OrthoDB" id="3209655at2"/>
<dbReference type="AlphaFoldDB" id="A0A365H692"/>
<dbReference type="EMBL" id="QLYX01000006">
    <property type="protein sequence ID" value="RAY14522.1"/>
    <property type="molecule type" value="Genomic_DNA"/>
</dbReference>